<dbReference type="Gene3D" id="3.40.390.10">
    <property type="entry name" value="Collagenase (Catalytic Domain)"/>
    <property type="match status" value="1"/>
</dbReference>
<keyword evidence="2" id="KW-0479">Metal-binding</keyword>
<evidence type="ECO:0000256" key="3">
    <source>
        <dbReference type="ARBA" id="ARBA00022801"/>
    </source>
</evidence>
<name>A0ABT9HVU1_9GAMM</name>
<dbReference type="Proteomes" id="UP001231109">
    <property type="component" value="Unassembled WGS sequence"/>
</dbReference>
<feature type="domain" description="Peptidase M10 metallopeptidase" evidence="7">
    <location>
        <begin position="191"/>
        <end position="303"/>
    </location>
</feature>
<accession>A0ABT9HVU1</accession>
<evidence type="ECO:0000313" key="8">
    <source>
        <dbReference type="EMBL" id="MDP5135108.1"/>
    </source>
</evidence>
<feature type="transmembrane region" description="Helical" evidence="6">
    <location>
        <begin position="7"/>
        <end position="25"/>
    </location>
</feature>
<comment type="caution">
    <text evidence="8">The sequence shown here is derived from an EMBL/GenBank/DDBJ whole genome shotgun (WGS) entry which is preliminary data.</text>
</comment>
<gene>
    <name evidence="8" type="ORF">ORJ04_03980</name>
</gene>
<keyword evidence="1" id="KW-0645">Protease</keyword>
<evidence type="ECO:0000256" key="4">
    <source>
        <dbReference type="ARBA" id="ARBA00022833"/>
    </source>
</evidence>
<keyword evidence="9" id="KW-1185">Reference proteome</keyword>
<organism evidence="8 9">
    <name type="scientific">Rheinheimera baltica</name>
    <dbReference type="NCBI Taxonomy" id="67576"/>
    <lineage>
        <taxon>Bacteria</taxon>
        <taxon>Pseudomonadati</taxon>
        <taxon>Pseudomonadota</taxon>
        <taxon>Gammaproteobacteria</taxon>
        <taxon>Chromatiales</taxon>
        <taxon>Chromatiaceae</taxon>
        <taxon>Rheinheimera</taxon>
    </lineage>
</organism>
<evidence type="ECO:0000256" key="6">
    <source>
        <dbReference type="SAM" id="Phobius"/>
    </source>
</evidence>
<dbReference type="Pfam" id="PF00413">
    <property type="entry name" value="Peptidase_M10"/>
    <property type="match status" value="1"/>
</dbReference>
<keyword evidence="8" id="KW-0482">Metalloprotease</keyword>
<evidence type="ECO:0000256" key="2">
    <source>
        <dbReference type="ARBA" id="ARBA00022723"/>
    </source>
</evidence>
<dbReference type="SUPFAM" id="SSF55486">
    <property type="entry name" value="Metalloproteases ('zincins'), catalytic domain"/>
    <property type="match status" value="1"/>
</dbReference>
<dbReference type="EMBL" id="JAPJDZ010000006">
    <property type="protein sequence ID" value="MDP5135108.1"/>
    <property type="molecule type" value="Genomic_DNA"/>
</dbReference>
<keyword evidence="4" id="KW-0862">Zinc</keyword>
<reference evidence="8 9" key="1">
    <citation type="submission" date="2022-11" db="EMBL/GenBank/DDBJ databases">
        <title>Viruses from the air-sea interface of a natural surface slick.</title>
        <authorList>
            <person name="Rahlff J."/>
            <person name="Holmfeldt K."/>
        </authorList>
    </citation>
    <scope>NUCLEOTIDE SEQUENCE [LARGE SCALE GENOMIC DNA]</scope>
    <source>
        <strain evidence="8 9">SMS4</strain>
    </source>
</reference>
<keyword evidence="6" id="KW-1133">Transmembrane helix</keyword>
<keyword evidence="3 8" id="KW-0378">Hydrolase</keyword>
<keyword evidence="6" id="KW-0472">Membrane</keyword>
<evidence type="ECO:0000259" key="7">
    <source>
        <dbReference type="Pfam" id="PF00413"/>
    </source>
</evidence>
<dbReference type="EC" id="3.4.24.-" evidence="8"/>
<protein>
    <submittedName>
        <fullName evidence="8">Matrixin family metalloprotease</fullName>
        <ecNumber evidence="8">3.4.24.-</ecNumber>
    </submittedName>
</protein>
<dbReference type="RefSeq" id="WP_305974007.1">
    <property type="nucleotide sequence ID" value="NZ_JAPJDZ010000006.1"/>
</dbReference>
<feature type="coiled-coil region" evidence="5">
    <location>
        <begin position="125"/>
        <end position="209"/>
    </location>
</feature>
<proteinExistence type="predicted"/>
<evidence type="ECO:0000256" key="1">
    <source>
        <dbReference type="ARBA" id="ARBA00022670"/>
    </source>
</evidence>
<evidence type="ECO:0000256" key="5">
    <source>
        <dbReference type="SAM" id="Coils"/>
    </source>
</evidence>
<dbReference type="GO" id="GO:0008237">
    <property type="term" value="F:metallopeptidase activity"/>
    <property type="evidence" value="ECO:0007669"/>
    <property type="project" value="UniProtKB-KW"/>
</dbReference>
<dbReference type="InterPro" id="IPR001818">
    <property type="entry name" value="Pept_M10_metallopeptidase"/>
</dbReference>
<sequence>MRFLLRALFYTLLLYVSYLLLTGLIRKDAPLPQVLERYAEATVKQYLCTLPISWRIGELDPAFALTLEQAEHAALLAAAQWNNAFGIEVFRYDSIDGFPINFAYDERQQHLLQQALLQRNLQRYDSNINQRLENLQHQHARLQQQQTQFARDNQQFAADIAAFERKAQYASAANRSALQREQQQLNARQQQLQQKAEELNAKQQQLVREQDYVNDTVADRNALLSQQPATDVAAEVGLMEIRGKQRTMTIFAYKTLVDLQLTMAHEFGHALGVGHTDSPASVMHFALNTQQSELTVDDIQAVSHQCDLQPQ</sequence>
<dbReference type="InterPro" id="IPR024079">
    <property type="entry name" value="MetalloPept_cat_dom_sf"/>
</dbReference>
<keyword evidence="6" id="KW-0812">Transmembrane</keyword>
<keyword evidence="5" id="KW-0175">Coiled coil</keyword>
<evidence type="ECO:0000313" key="9">
    <source>
        <dbReference type="Proteomes" id="UP001231109"/>
    </source>
</evidence>